<proteinExistence type="predicted"/>
<dbReference type="EMBL" id="CAJRAY010000056">
    <property type="protein sequence ID" value="CAG5088287.1"/>
    <property type="molecule type" value="Genomic_DNA"/>
</dbReference>
<evidence type="ECO:0000313" key="3">
    <source>
        <dbReference type="Proteomes" id="UP000681526"/>
    </source>
</evidence>
<gene>
    <name evidence="2" type="primary">txxe 2595</name>
    <name evidence="2" type="ORF">TXXE_11755</name>
</gene>
<dbReference type="Proteomes" id="UP000681526">
    <property type="component" value="Unassembled WGS sequence"/>
</dbReference>
<reference evidence="2 3" key="1">
    <citation type="submission" date="2021-04" db="EMBL/GenBank/DDBJ databases">
        <authorList>
            <person name="Rakotoarivonina H."/>
        </authorList>
    </citation>
    <scope>NUCLEOTIDE SEQUENCE [LARGE SCALE GENOMIC DNA]</scope>
    <source>
        <strain evidence="2 3">XE</strain>
    </source>
</reference>
<accession>A0ABN7S3N8</accession>
<evidence type="ECO:0000313" key="2">
    <source>
        <dbReference type="EMBL" id="CAG5088287.1"/>
    </source>
</evidence>
<comment type="caution">
    <text evidence="2">The sequence shown here is derived from an EMBL/GenBank/DDBJ whole genome shotgun (WGS) entry which is preliminary data.</text>
</comment>
<dbReference type="InterPro" id="IPR029063">
    <property type="entry name" value="SAM-dependent_MTases_sf"/>
</dbReference>
<dbReference type="SUPFAM" id="SSF53335">
    <property type="entry name" value="S-adenosyl-L-methionine-dependent methyltransferases"/>
    <property type="match status" value="1"/>
</dbReference>
<keyword evidence="3" id="KW-1185">Reference proteome</keyword>
<evidence type="ECO:0000259" key="1">
    <source>
        <dbReference type="Pfam" id="PF08241"/>
    </source>
</evidence>
<sequence length="238" mass="27204">MDRKYEQVGTAFTCRSFAEYVRMFALDEPFDPRGEVLDAAAGASSFTADAARRGFRAVAVDPRYRLPQEGLFREARTEIDVSTAKLEGLQDLFDFSYYGNLDNHRAGREASLKRFMDDFAADGRDGSGRYVAGELPHLPFADDRFALVLCSHFLFLYGEHFDAEFHQRAVFELIRVCRPGGEVRIYPLVTLHFREYPHLDRLLEAVRRAGCSVRFQESKLPFIPGSHRLLVIRKPLKS</sequence>
<protein>
    <recommendedName>
        <fullName evidence="1">Methyltransferase type 11 domain-containing protein</fullName>
    </recommendedName>
</protein>
<dbReference type="Pfam" id="PF08241">
    <property type="entry name" value="Methyltransf_11"/>
    <property type="match status" value="1"/>
</dbReference>
<dbReference type="RefSeq" id="WP_213484768.1">
    <property type="nucleotide sequence ID" value="NZ_CAJRAY010000056.1"/>
</dbReference>
<organism evidence="2 3">
    <name type="scientific">Thermobacillus xylanilyticus</name>
    <dbReference type="NCBI Taxonomy" id="76633"/>
    <lineage>
        <taxon>Bacteria</taxon>
        <taxon>Bacillati</taxon>
        <taxon>Bacillota</taxon>
        <taxon>Bacilli</taxon>
        <taxon>Bacillales</taxon>
        <taxon>Paenibacillaceae</taxon>
        <taxon>Thermobacillus</taxon>
    </lineage>
</organism>
<feature type="domain" description="Methyltransferase type 11" evidence="1">
    <location>
        <begin position="128"/>
        <end position="183"/>
    </location>
</feature>
<dbReference type="Gene3D" id="3.40.50.150">
    <property type="entry name" value="Vaccinia Virus protein VP39"/>
    <property type="match status" value="1"/>
</dbReference>
<dbReference type="InterPro" id="IPR013216">
    <property type="entry name" value="Methyltransf_11"/>
</dbReference>
<name>A0ABN7S3N8_THEXY</name>